<dbReference type="Pfam" id="PF01557">
    <property type="entry name" value="FAA_hydrolase"/>
    <property type="match status" value="1"/>
</dbReference>
<protein>
    <submittedName>
        <fullName evidence="4">2-keto-4-pentenoate hydratase/2-oxohepta-3-ene-1,7-dioic acid hydratase (Catechol pathway)</fullName>
    </submittedName>
</protein>
<dbReference type="SUPFAM" id="SSF56529">
    <property type="entry name" value="FAH"/>
    <property type="match status" value="1"/>
</dbReference>
<accession>A0A1G7CRL9</accession>
<dbReference type="InterPro" id="IPR051121">
    <property type="entry name" value="FAH"/>
</dbReference>
<evidence type="ECO:0000259" key="3">
    <source>
        <dbReference type="Pfam" id="PF01557"/>
    </source>
</evidence>
<dbReference type="FunFam" id="3.90.850.10:FF:000002">
    <property type="entry name" value="2-hydroxyhepta-2,4-diene-1,7-dioate isomerase"/>
    <property type="match status" value="1"/>
</dbReference>
<evidence type="ECO:0000256" key="1">
    <source>
        <dbReference type="ARBA" id="ARBA00010211"/>
    </source>
</evidence>
<dbReference type="RefSeq" id="WP_090665131.1">
    <property type="nucleotide sequence ID" value="NZ_FMZX01000034.1"/>
</dbReference>
<sequence>MKLASFEADGAVRVGAVLGDAVVPLQPALDAARAAAGQAPERLPETMVGLLAAGEAALVAAGRALAFAARPENAALRRPLAEVALRAPLLPGKVIGVGRNYADHAKEVGGPALAAPRLFLKPTSSVCGPGALVRIPPGVTKPDWEVELGVVIGRTAWQVGEGTALDHVAGYTVLNDVSAREFQFDQPLPMTSFAKGLDGFCPLGPWLVTAEEVGEPWQLGLRCWLNEELVQEGNTRDLIFSVAGLIAYVSRYMALQPGDVIATGTPAGSGHFRSPPRYLRPGDRLRLEVERVGVLEHGIG</sequence>
<comment type="similarity">
    <text evidence="1">Belongs to the FAH family.</text>
</comment>
<name>A0A1G7CRL9_9PROT</name>
<keyword evidence="5" id="KW-1185">Reference proteome</keyword>
<dbReference type="GO" id="GO:0016853">
    <property type="term" value="F:isomerase activity"/>
    <property type="evidence" value="ECO:0007669"/>
    <property type="project" value="UniProtKB-ARBA"/>
</dbReference>
<dbReference type="Proteomes" id="UP000198925">
    <property type="component" value="Unassembled WGS sequence"/>
</dbReference>
<keyword evidence="2" id="KW-0479">Metal-binding</keyword>
<gene>
    <name evidence="4" type="ORF">SAMN04487779_103412</name>
</gene>
<feature type="domain" description="Fumarylacetoacetase-like C-terminal" evidence="3">
    <location>
        <begin position="93"/>
        <end position="297"/>
    </location>
</feature>
<dbReference type="GO" id="GO:0046872">
    <property type="term" value="F:metal ion binding"/>
    <property type="evidence" value="ECO:0007669"/>
    <property type="project" value="UniProtKB-KW"/>
</dbReference>
<organism evidence="4 5">
    <name type="scientific">Belnapia rosea</name>
    <dbReference type="NCBI Taxonomy" id="938405"/>
    <lineage>
        <taxon>Bacteria</taxon>
        <taxon>Pseudomonadati</taxon>
        <taxon>Pseudomonadota</taxon>
        <taxon>Alphaproteobacteria</taxon>
        <taxon>Acetobacterales</taxon>
        <taxon>Roseomonadaceae</taxon>
        <taxon>Belnapia</taxon>
    </lineage>
</organism>
<dbReference type="STRING" id="938405.SAMN02927895_05004"/>
<dbReference type="Gene3D" id="3.90.850.10">
    <property type="entry name" value="Fumarylacetoacetase-like, C-terminal domain"/>
    <property type="match status" value="1"/>
</dbReference>
<dbReference type="AlphaFoldDB" id="A0A1G7CRL9"/>
<evidence type="ECO:0000313" key="4">
    <source>
        <dbReference type="EMBL" id="SDE41155.1"/>
    </source>
</evidence>
<dbReference type="GO" id="GO:0019752">
    <property type="term" value="P:carboxylic acid metabolic process"/>
    <property type="evidence" value="ECO:0007669"/>
    <property type="project" value="UniProtKB-ARBA"/>
</dbReference>
<evidence type="ECO:0000313" key="5">
    <source>
        <dbReference type="Proteomes" id="UP000198925"/>
    </source>
</evidence>
<reference evidence="4 5" key="1">
    <citation type="submission" date="2016-10" db="EMBL/GenBank/DDBJ databases">
        <authorList>
            <person name="de Groot N.N."/>
        </authorList>
    </citation>
    <scope>NUCLEOTIDE SEQUENCE [LARGE SCALE GENOMIC DNA]</scope>
    <source>
        <strain evidence="4 5">CPCC 100156</strain>
    </source>
</reference>
<dbReference type="InterPro" id="IPR011234">
    <property type="entry name" value="Fumarylacetoacetase-like_C"/>
</dbReference>
<dbReference type="PANTHER" id="PTHR42796:SF4">
    <property type="entry name" value="FUMARYLACETOACETATE HYDROLASE DOMAIN-CONTAINING PROTEIN 2A"/>
    <property type="match status" value="1"/>
</dbReference>
<proteinExistence type="inferred from homology"/>
<dbReference type="PANTHER" id="PTHR42796">
    <property type="entry name" value="FUMARYLACETOACETATE HYDROLASE DOMAIN-CONTAINING PROTEIN 2A-RELATED"/>
    <property type="match status" value="1"/>
</dbReference>
<evidence type="ECO:0000256" key="2">
    <source>
        <dbReference type="ARBA" id="ARBA00022723"/>
    </source>
</evidence>
<dbReference type="EMBL" id="FMZX01000034">
    <property type="protein sequence ID" value="SDE41155.1"/>
    <property type="molecule type" value="Genomic_DNA"/>
</dbReference>
<dbReference type="InterPro" id="IPR036663">
    <property type="entry name" value="Fumarylacetoacetase_C_sf"/>
</dbReference>